<feature type="non-terminal residue" evidence="4">
    <location>
        <position position="1"/>
    </location>
</feature>
<dbReference type="SMART" id="SM00546">
    <property type="entry name" value="CUE"/>
    <property type="match status" value="1"/>
</dbReference>
<dbReference type="InterPro" id="IPR041807">
    <property type="entry name" value="Cue5/Don1_CUE"/>
</dbReference>
<dbReference type="GO" id="GO:0005737">
    <property type="term" value="C:cytoplasm"/>
    <property type="evidence" value="ECO:0007669"/>
    <property type="project" value="TreeGrafter"/>
</dbReference>
<feature type="compositionally biased region" description="Basic and acidic residues" evidence="1">
    <location>
        <begin position="433"/>
        <end position="454"/>
    </location>
</feature>
<dbReference type="SUPFAM" id="SSF46934">
    <property type="entry name" value="UBA-like"/>
    <property type="match status" value="1"/>
</dbReference>
<feature type="compositionally biased region" description="Pro residues" evidence="1">
    <location>
        <begin position="187"/>
        <end position="196"/>
    </location>
</feature>
<dbReference type="InterPro" id="IPR009060">
    <property type="entry name" value="UBA-like_sf"/>
</dbReference>
<reference evidence="3" key="2">
    <citation type="submission" date="2021-03" db="EMBL/GenBank/DDBJ databases">
        <authorList>
            <person name="Alouane T."/>
            <person name="Langin T."/>
            <person name="Bonhomme L."/>
        </authorList>
    </citation>
    <scope>NUCLEOTIDE SEQUENCE</scope>
    <source>
        <strain evidence="3">MDC_Fg202</strain>
    </source>
</reference>
<dbReference type="Proteomes" id="UP000746612">
    <property type="component" value="Unassembled WGS sequence"/>
</dbReference>
<evidence type="ECO:0000313" key="3">
    <source>
        <dbReference type="EMBL" id="CAG1983727.1"/>
    </source>
</evidence>
<dbReference type="CDD" id="cd14372">
    <property type="entry name" value="CUE_Cue5p_like"/>
    <property type="match status" value="1"/>
</dbReference>
<dbReference type="InterPro" id="IPR003892">
    <property type="entry name" value="CUE"/>
</dbReference>
<reference evidence="4" key="1">
    <citation type="submission" date="2019-04" db="EMBL/GenBank/DDBJ databases">
        <authorList>
            <person name="Melise S."/>
            <person name="Noan J."/>
            <person name="Okalmin O."/>
        </authorList>
    </citation>
    <scope>NUCLEOTIDE SEQUENCE</scope>
    <source>
        <strain evidence="4">FN9</strain>
    </source>
</reference>
<evidence type="ECO:0000259" key="2">
    <source>
        <dbReference type="PROSITE" id="PS51140"/>
    </source>
</evidence>
<dbReference type="GO" id="GO:0031624">
    <property type="term" value="F:ubiquitin conjugating enzyme binding"/>
    <property type="evidence" value="ECO:0007669"/>
    <property type="project" value="TreeGrafter"/>
</dbReference>
<feature type="region of interest" description="Disordered" evidence="1">
    <location>
        <begin position="221"/>
        <end position="257"/>
    </location>
</feature>
<dbReference type="GO" id="GO:0043130">
    <property type="term" value="F:ubiquitin binding"/>
    <property type="evidence" value="ECO:0007669"/>
    <property type="project" value="InterPro"/>
</dbReference>
<sequence length="473" mass="52166">YHEQGQAEAKSPNFPRHCLYFSQAQSNFVYIIVRFRAPTQAVPKRSAITMSAPGETNKATAESGPESPTTARPFELDDDDVQESGVLGGDEENTTTTAAATNTSQAQTPAQAQAQAPTSTNEAAPPKPPRPVSETQQNETILKEAFPSVELSVIKAVLRASGGRVEPAFNALLELTDPDAAQNEPADVPPPQPPRPQNRSQMSQMEADELYARQLAEHYDNVGAYENRTANRGANDGRQRQAQQGPEWGDDREHSFLDDDLPVIRENLRKGFFETQEKVNGWITNLKKKIEENFDESEEQTQRQGQPFRRPGESSRRSGDYERYDADPQVLSDDFAGMKFSSDGTPMNRPMANTGTYKPPPPSTSPKPSNGRRVGFKEETEEINMYDSSPRVPPKDAAPSGTRGSKWQPMSAVEPSPIVENDPFSLGDSEDERETHPKPKDDKTDDSERLKKATAEAMADSLAESKETGAKKE</sequence>
<feature type="compositionally biased region" description="Basic and acidic residues" evidence="1">
    <location>
        <begin position="310"/>
        <end position="326"/>
    </location>
</feature>
<protein>
    <recommendedName>
        <fullName evidence="2">CUE domain-containing protein</fullName>
    </recommendedName>
</protein>
<feature type="domain" description="CUE" evidence="2">
    <location>
        <begin position="134"/>
        <end position="177"/>
    </location>
</feature>
<organism evidence="4">
    <name type="scientific">Gibberella zeae</name>
    <name type="common">Wheat head blight fungus</name>
    <name type="synonym">Fusarium graminearum</name>
    <dbReference type="NCBI Taxonomy" id="5518"/>
    <lineage>
        <taxon>Eukaryota</taxon>
        <taxon>Fungi</taxon>
        <taxon>Dikarya</taxon>
        <taxon>Ascomycota</taxon>
        <taxon>Pezizomycotina</taxon>
        <taxon>Sordariomycetes</taxon>
        <taxon>Hypocreomycetidae</taxon>
        <taxon>Hypocreales</taxon>
        <taxon>Nectriaceae</taxon>
        <taxon>Fusarium</taxon>
    </lineage>
</organism>
<dbReference type="PANTHER" id="PTHR16461">
    <property type="entry name" value="TOLL-INTERACTING PROTEIN"/>
    <property type="match status" value="1"/>
</dbReference>
<feature type="region of interest" description="Disordered" evidence="1">
    <location>
        <begin position="180"/>
        <end position="205"/>
    </location>
</feature>
<feature type="region of interest" description="Disordered" evidence="1">
    <location>
        <begin position="293"/>
        <end position="473"/>
    </location>
</feature>
<dbReference type="Gene3D" id="1.10.8.10">
    <property type="entry name" value="DNA helicase RuvA subunit, C-terminal domain"/>
    <property type="match status" value="1"/>
</dbReference>
<dbReference type="PROSITE" id="PS51140">
    <property type="entry name" value="CUE"/>
    <property type="match status" value="1"/>
</dbReference>
<evidence type="ECO:0000256" key="1">
    <source>
        <dbReference type="SAM" id="MobiDB-lite"/>
    </source>
</evidence>
<dbReference type="PANTHER" id="PTHR16461:SF5">
    <property type="entry name" value="TOLL-INTERACTING PROTEIN"/>
    <property type="match status" value="1"/>
</dbReference>
<dbReference type="FunFam" id="1.10.8.10:FF:000064">
    <property type="entry name" value="Similar to CUE domain-containing protein"/>
    <property type="match status" value="1"/>
</dbReference>
<feature type="compositionally biased region" description="Basic and acidic residues" evidence="1">
    <location>
        <begin position="463"/>
        <end position="473"/>
    </location>
</feature>
<dbReference type="Pfam" id="PF02845">
    <property type="entry name" value="CUE"/>
    <property type="match status" value="1"/>
</dbReference>
<feature type="region of interest" description="Disordered" evidence="1">
    <location>
        <begin position="41"/>
        <end position="137"/>
    </location>
</feature>
<name>A0A4E9DW27_GIBZA</name>
<dbReference type="EMBL" id="CAJPIJ010000130">
    <property type="protein sequence ID" value="CAG1983727.1"/>
    <property type="molecule type" value="Genomic_DNA"/>
</dbReference>
<feature type="compositionally biased region" description="Low complexity" evidence="1">
    <location>
        <begin position="94"/>
        <end position="120"/>
    </location>
</feature>
<dbReference type="AlphaFoldDB" id="A0A4E9DW27"/>
<dbReference type="EMBL" id="CAAKMV010000131">
    <property type="protein sequence ID" value="VIO58138.1"/>
    <property type="molecule type" value="Genomic_DNA"/>
</dbReference>
<dbReference type="GO" id="GO:0006511">
    <property type="term" value="P:ubiquitin-dependent protein catabolic process"/>
    <property type="evidence" value="ECO:0007669"/>
    <property type="project" value="TreeGrafter"/>
</dbReference>
<accession>A0A4E9DW27</accession>
<gene>
    <name evidence="4" type="ORF">FUG_LOCUS289770</name>
    <name evidence="3" type="ORF">MDCFG202_LOCUS242656</name>
</gene>
<evidence type="ECO:0000313" key="4">
    <source>
        <dbReference type="EMBL" id="VIO58138.1"/>
    </source>
</evidence>
<proteinExistence type="predicted"/>